<sequence>MVVKASLCLAKLKNGTPCSNKGKIEYKGYCGIHRSMSLSKSLTPEEKDDRLVKLLSAGGVLVLLLEKAVEYLPNAIDILVEASRIHFLDPVGMEEDRNEDIDGLNYVKHHVSPHLLPGTIKSAVENGFHQATMNILVSDFEIKIKSGSVPHELLNEILMEKENVVSCLESLGVEKPEVTKWKIKNKGHPSSD</sequence>
<dbReference type="EMBL" id="RJUL01000009">
    <property type="protein sequence ID" value="ROQ22671.1"/>
    <property type="molecule type" value="Genomic_DNA"/>
</dbReference>
<reference evidence="1 2" key="1">
    <citation type="submission" date="2018-11" db="EMBL/GenBank/DDBJ databases">
        <title>Genomic Encyclopedia of Type Strains, Phase IV (KMG-IV): sequencing the most valuable type-strain genomes for metagenomic binning, comparative biology and taxonomic classification.</title>
        <authorList>
            <person name="Goeker M."/>
        </authorList>
    </citation>
    <scope>NUCLEOTIDE SEQUENCE [LARGE SCALE GENOMIC DNA]</scope>
    <source>
        <strain evidence="1 2">DSM 21945</strain>
    </source>
</reference>
<accession>A0A3N1P5C7</accession>
<dbReference type="Proteomes" id="UP000268033">
    <property type="component" value="Unassembled WGS sequence"/>
</dbReference>
<evidence type="ECO:0000313" key="2">
    <source>
        <dbReference type="Proteomes" id="UP000268033"/>
    </source>
</evidence>
<evidence type="ECO:0000313" key="1">
    <source>
        <dbReference type="EMBL" id="ROQ22671.1"/>
    </source>
</evidence>
<gene>
    <name evidence="1" type="ORF">EDC28_109160</name>
</gene>
<organism evidence="1 2">
    <name type="scientific">Gallaecimonas pentaromativorans</name>
    <dbReference type="NCBI Taxonomy" id="584787"/>
    <lineage>
        <taxon>Bacteria</taxon>
        <taxon>Pseudomonadati</taxon>
        <taxon>Pseudomonadota</taxon>
        <taxon>Gammaproteobacteria</taxon>
        <taxon>Enterobacterales</taxon>
        <taxon>Gallaecimonadaceae</taxon>
        <taxon>Gallaecimonas</taxon>
    </lineage>
</organism>
<dbReference type="RefSeq" id="WP_170164154.1">
    <property type="nucleotide sequence ID" value="NZ_RJUL01000009.1"/>
</dbReference>
<proteinExistence type="predicted"/>
<comment type="caution">
    <text evidence="1">The sequence shown here is derived from an EMBL/GenBank/DDBJ whole genome shotgun (WGS) entry which is preliminary data.</text>
</comment>
<dbReference type="AlphaFoldDB" id="A0A3N1P5C7"/>
<protein>
    <submittedName>
        <fullName evidence="1">Uncharacterized protein</fullName>
    </submittedName>
</protein>
<keyword evidence="2" id="KW-1185">Reference proteome</keyword>
<name>A0A3N1P5C7_9GAMM</name>